<proteinExistence type="predicted"/>
<keyword evidence="3" id="KW-0863">Zinc-finger</keyword>
<dbReference type="Gene3D" id="3.30.160.60">
    <property type="entry name" value="Classic Zinc Finger"/>
    <property type="match status" value="3"/>
</dbReference>
<keyword evidence="1" id="KW-0479">Metal-binding</keyword>
<sequence length="440" mass="50610">MSSVVLTKNEPGGLKCLQQICRLCLSEESLEDVFAEKGLHQLLLEFLSVQVSNEDQLSHSICTICRLRIIEFHQFWTRCQEVQEVLQSMVQNLSVGMEQGLTTESVDKKHMPFEPREIKTESCEEEHGFVVAIDQAEVDLKSRAETQGTIENYSHDQLGLLVLSDCTELSHDNERDHQRVSSKEAENEQLMYIKDEIHIESVKIEYLENDAGRTDICKGELKSGTIALETSQITQNGEEASIVQAEQCNLCNKVFKNRQQLKSHIRTVHGPKKHNCNVCGLSFPYPRRLKRHQLTQQHLEKLANGDDAVTSQAKAKEALQCKECNKSFRNRRLLKAHLIIHGSKNFECDVCGKPFTFQYTLKRHILTHDPNRIRQPPSDDAHADGPYFCDICRKAFTRRRSLSWHRTQVHGPKIHECHICGRKFSTRNCLCRHVTTHYRN</sequence>
<accession>A0A6I8TTQ5</accession>
<dbReference type="InterPro" id="IPR012934">
    <property type="entry name" value="Znf_AD"/>
</dbReference>
<dbReference type="InterPro" id="IPR036236">
    <property type="entry name" value="Znf_C2H2_sf"/>
</dbReference>
<organism evidence="5 6">
    <name type="scientific">Aedes aegypti</name>
    <name type="common">Yellowfever mosquito</name>
    <name type="synonym">Culex aegypti</name>
    <dbReference type="NCBI Taxonomy" id="7159"/>
    <lineage>
        <taxon>Eukaryota</taxon>
        <taxon>Metazoa</taxon>
        <taxon>Ecdysozoa</taxon>
        <taxon>Arthropoda</taxon>
        <taxon>Hexapoda</taxon>
        <taxon>Insecta</taxon>
        <taxon>Pterygota</taxon>
        <taxon>Neoptera</taxon>
        <taxon>Endopterygota</taxon>
        <taxon>Diptera</taxon>
        <taxon>Nematocera</taxon>
        <taxon>Culicoidea</taxon>
        <taxon>Culicidae</taxon>
        <taxon>Culicinae</taxon>
        <taxon>Aedini</taxon>
        <taxon>Aedes</taxon>
        <taxon>Stegomyia</taxon>
    </lineage>
</organism>
<dbReference type="OrthoDB" id="8117402at2759"/>
<reference evidence="5" key="2">
    <citation type="submission" date="2020-05" db="UniProtKB">
        <authorList>
            <consortium name="EnsemblMetazoa"/>
        </authorList>
    </citation>
    <scope>IDENTIFICATION</scope>
    <source>
        <strain evidence="5">LVP_AGWG</strain>
    </source>
</reference>
<evidence type="ECO:0000256" key="2">
    <source>
        <dbReference type="ARBA" id="ARBA00022737"/>
    </source>
</evidence>
<reference evidence="5 6" key="1">
    <citation type="submission" date="2017-06" db="EMBL/GenBank/DDBJ databases">
        <title>Aedes aegypti genome working group (AGWG) sequencing and assembly.</title>
        <authorList>
            <consortium name="Aedes aegypti Genome Working Group (AGWG)"/>
            <person name="Matthews B.J."/>
        </authorList>
    </citation>
    <scope>NUCLEOTIDE SEQUENCE [LARGE SCALE GENOMIC DNA]</scope>
    <source>
        <strain evidence="5 6">LVP_AGWG</strain>
    </source>
</reference>
<dbReference type="EnsemblMetazoa" id="AAEL026130-RA">
    <property type="protein sequence ID" value="AAEL026130-PA"/>
    <property type="gene ID" value="AAEL026130"/>
</dbReference>
<dbReference type="AlphaFoldDB" id="A0A6I8TTQ5"/>
<dbReference type="SMART" id="SM00355">
    <property type="entry name" value="ZnF_C2H2"/>
    <property type="match status" value="6"/>
</dbReference>
<protein>
    <submittedName>
        <fullName evidence="5">Uncharacterized protein</fullName>
    </submittedName>
</protein>
<dbReference type="GO" id="GO:0005634">
    <property type="term" value="C:nucleus"/>
    <property type="evidence" value="ECO:0007669"/>
    <property type="project" value="InterPro"/>
</dbReference>
<dbReference type="Gene3D" id="3.40.1800.20">
    <property type="match status" value="1"/>
</dbReference>
<evidence type="ECO:0000256" key="1">
    <source>
        <dbReference type="ARBA" id="ARBA00022723"/>
    </source>
</evidence>
<evidence type="ECO:0000256" key="3">
    <source>
        <dbReference type="ARBA" id="ARBA00022771"/>
    </source>
</evidence>
<dbReference type="Pfam" id="PF00096">
    <property type="entry name" value="zf-C2H2"/>
    <property type="match status" value="5"/>
</dbReference>
<evidence type="ECO:0000256" key="4">
    <source>
        <dbReference type="ARBA" id="ARBA00022833"/>
    </source>
</evidence>
<keyword evidence="6" id="KW-1185">Reference proteome</keyword>
<dbReference type="InParanoid" id="A0A6I8TTQ5"/>
<gene>
    <name evidence="5" type="primary">5563733</name>
</gene>
<dbReference type="SMART" id="SM00868">
    <property type="entry name" value="zf-AD"/>
    <property type="match status" value="1"/>
</dbReference>
<dbReference type="PANTHER" id="PTHR24379:SF121">
    <property type="entry name" value="C2H2-TYPE DOMAIN-CONTAINING PROTEIN"/>
    <property type="match status" value="1"/>
</dbReference>
<keyword evidence="4" id="KW-0862">Zinc</keyword>
<evidence type="ECO:0000313" key="6">
    <source>
        <dbReference type="Proteomes" id="UP000008820"/>
    </source>
</evidence>
<dbReference type="Proteomes" id="UP000008820">
    <property type="component" value="Chromosome 2"/>
</dbReference>
<evidence type="ECO:0000313" key="5">
    <source>
        <dbReference type="EnsemblMetazoa" id="AAEL026130-PA"/>
    </source>
</evidence>
<dbReference type="Pfam" id="PF07776">
    <property type="entry name" value="zf-AD"/>
    <property type="match status" value="1"/>
</dbReference>
<keyword evidence="2" id="KW-0677">Repeat</keyword>
<dbReference type="PROSITE" id="PS50157">
    <property type="entry name" value="ZINC_FINGER_C2H2_2"/>
    <property type="match status" value="6"/>
</dbReference>
<dbReference type="PROSITE" id="PS00028">
    <property type="entry name" value="ZINC_FINGER_C2H2_1"/>
    <property type="match status" value="6"/>
</dbReference>
<dbReference type="SUPFAM" id="SSF57667">
    <property type="entry name" value="beta-beta-alpha zinc fingers"/>
    <property type="match status" value="3"/>
</dbReference>
<dbReference type="InterPro" id="IPR013087">
    <property type="entry name" value="Znf_C2H2_type"/>
</dbReference>
<name>A0A6I8TTQ5_AEDAE</name>
<dbReference type="SUPFAM" id="SSF57716">
    <property type="entry name" value="Glucocorticoid receptor-like (DNA-binding domain)"/>
    <property type="match status" value="1"/>
</dbReference>
<dbReference type="PROSITE" id="PS51915">
    <property type="entry name" value="ZAD"/>
    <property type="match status" value="1"/>
</dbReference>
<dbReference type="PANTHER" id="PTHR24379">
    <property type="entry name" value="KRAB AND ZINC FINGER DOMAIN-CONTAINING"/>
    <property type="match status" value="1"/>
</dbReference>
<dbReference type="GO" id="GO:0008270">
    <property type="term" value="F:zinc ion binding"/>
    <property type="evidence" value="ECO:0007669"/>
    <property type="project" value="UniProtKB-UniRule"/>
</dbReference>